<evidence type="ECO:0000313" key="7">
    <source>
        <dbReference type="Proteomes" id="UP000219621"/>
    </source>
</evidence>
<evidence type="ECO:0000256" key="2">
    <source>
        <dbReference type="ARBA" id="ARBA00022448"/>
    </source>
</evidence>
<dbReference type="Pfam" id="PF13379">
    <property type="entry name" value="NMT1_2"/>
    <property type="match status" value="1"/>
</dbReference>
<gene>
    <name evidence="6" type="ORF">SAMN05421508_105271</name>
</gene>
<dbReference type="SUPFAM" id="SSF53850">
    <property type="entry name" value="Periplasmic binding protein-like II"/>
    <property type="match status" value="1"/>
</dbReference>
<keyword evidence="3" id="KW-1003">Cell membrane</keyword>
<dbReference type="Gene3D" id="3.40.190.10">
    <property type="entry name" value="Periplasmic binding protein-like II"/>
    <property type="match status" value="2"/>
</dbReference>
<dbReference type="AlphaFoldDB" id="A0A286GML9"/>
<dbReference type="CDD" id="cd13553">
    <property type="entry name" value="PBP2_NrtA_CpmA_like"/>
    <property type="match status" value="1"/>
</dbReference>
<evidence type="ECO:0000256" key="3">
    <source>
        <dbReference type="ARBA" id="ARBA00022475"/>
    </source>
</evidence>
<evidence type="ECO:0000313" key="6">
    <source>
        <dbReference type="EMBL" id="SOD96329.1"/>
    </source>
</evidence>
<dbReference type="GO" id="GO:0005524">
    <property type="term" value="F:ATP binding"/>
    <property type="evidence" value="ECO:0007669"/>
    <property type="project" value="UniProtKB-KW"/>
</dbReference>
<keyword evidence="6" id="KW-0547">Nucleotide-binding</keyword>
<reference evidence="6 7" key="1">
    <citation type="submission" date="2017-09" db="EMBL/GenBank/DDBJ databases">
        <authorList>
            <person name="Ehlers B."/>
            <person name="Leendertz F.H."/>
        </authorList>
    </citation>
    <scope>NUCLEOTIDE SEQUENCE [LARGE SCALE GENOMIC DNA]</scope>
    <source>
        <strain evidence="6 7">USBA 140</strain>
    </source>
</reference>
<accession>A0A286GML9</accession>
<dbReference type="RefSeq" id="WP_097279640.1">
    <property type="nucleotide sequence ID" value="NZ_OCNJ01000005.1"/>
</dbReference>
<dbReference type="InterPro" id="IPR044527">
    <property type="entry name" value="NrtA/CpmA_ABC-bd_dom"/>
</dbReference>
<dbReference type="Proteomes" id="UP000219621">
    <property type="component" value="Unassembled WGS sequence"/>
</dbReference>
<name>A0A286GML9_9PROT</name>
<sequence>MAETVTLGFVPLVDCAVPVVARELGFAAAEGIDLVLEREAGWAAVRDKLAFGLLDAAHILAPLPLALHLGLGGIPAVPMAVPMALGLGGNAITVSLPLFERMSEADPDAMAGPRAGSARALKAVIEADRTAGRPPLSFATVFPFSSHTYELRAWLAGAGIDPDRDVNLGVVAPARMVESLASGWIDGYCVGEPWNLRAVQRGIGAVVASKWDIRPDAPEKVLGLRAAWVDQDPARTVALVRALVKAAAWADAAENRPALAQMLAAPDYVGTFPEVIAMALTGRPVLQPGGEPVALDTHVFFRDRATEPLPERAQWLVEQMLRWDRTGLTAEGAKAALAAVWRPELWAAAVG</sequence>
<keyword evidence="7" id="KW-1185">Reference proteome</keyword>
<evidence type="ECO:0000256" key="4">
    <source>
        <dbReference type="ARBA" id="ARBA00022519"/>
    </source>
</evidence>
<protein>
    <submittedName>
        <fullName evidence="6">NitT/TauT family transport system ATP-binding protein/nitrate/nitrite transport system substrate-binding protein</fullName>
    </submittedName>
</protein>
<keyword evidence="6" id="KW-0067">ATP-binding</keyword>
<organism evidence="6 7">
    <name type="scientific">Caenispirillum bisanense</name>
    <dbReference type="NCBI Taxonomy" id="414052"/>
    <lineage>
        <taxon>Bacteria</taxon>
        <taxon>Pseudomonadati</taxon>
        <taxon>Pseudomonadota</taxon>
        <taxon>Alphaproteobacteria</taxon>
        <taxon>Rhodospirillales</taxon>
        <taxon>Novispirillaceae</taxon>
        <taxon>Caenispirillum</taxon>
    </lineage>
</organism>
<evidence type="ECO:0000256" key="5">
    <source>
        <dbReference type="ARBA" id="ARBA00023136"/>
    </source>
</evidence>
<keyword evidence="4" id="KW-0997">Cell inner membrane</keyword>
<evidence type="ECO:0000256" key="1">
    <source>
        <dbReference type="ARBA" id="ARBA00004308"/>
    </source>
</evidence>
<dbReference type="OrthoDB" id="570524at2"/>
<dbReference type="PANTHER" id="PTHR30024">
    <property type="entry name" value="ALIPHATIC SULFONATES-BINDING PROTEIN-RELATED"/>
    <property type="match status" value="1"/>
</dbReference>
<dbReference type="EMBL" id="OCNJ01000005">
    <property type="protein sequence ID" value="SOD96329.1"/>
    <property type="molecule type" value="Genomic_DNA"/>
</dbReference>
<dbReference type="PANTHER" id="PTHR30024:SF43">
    <property type="entry name" value="BLL4572 PROTEIN"/>
    <property type="match status" value="1"/>
</dbReference>
<dbReference type="GO" id="GO:0012505">
    <property type="term" value="C:endomembrane system"/>
    <property type="evidence" value="ECO:0007669"/>
    <property type="project" value="UniProtKB-SubCell"/>
</dbReference>
<keyword evidence="5" id="KW-0472">Membrane</keyword>
<keyword evidence="2" id="KW-0813">Transport</keyword>
<comment type="subcellular location">
    <subcellularLocation>
        <location evidence="1">Endomembrane system</location>
    </subcellularLocation>
</comment>
<proteinExistence type="predicted"/>